<evidence type="ECO:0000313" key="3">
    <source>
        <dbReference type="Proteomes" id="UP001595978"/>
    </source>
</evidence>
<protein>
    <submittedName>
        <fullName evidence="2">Helix-turn-helix domain-containing protein</fullName>
    </submittedName>
</protein>
<accession>A0ABW0RG49</accession>
<dbReference type="PROSITE" id="PS50943">
    <property type="entry name" value="HTH_CROC1"/>
    <property type="match status" value="1"/>
</dbReference>
<name>A0ABW0RG49_9BACL</name>
<comment type="caution">
    <text evidence="2">The sequence shown here is derived from an EMBL/GenBank/DDBJ whole genome shotgun (WGS) entry which is preliminary data.</text>
</comment>
<proteinExistence type="predicted"/>
<dbReference type="Pfam" id="PF01381">
    <property type="entry name" value="HTH_3"/>
    <property type="match status" value="1"/>
</dbReference>
<dbReference type="Proteomes" id="UP001595978">
    <property type="component" value="Unassembled WGS sequence"/>
</dbReference>
<feature type="domain" description="HTH cro/C1-type" evidence="1">
    <location>
        <begin position="11"/>
        <end position="66"/>
    </location>
</feature>
<dbReference type="InterPro" id="IPR001387">
    <property type="entry name" value="Cro/C1-type_HTH"/>
</dbReference>
<gene>
    <name evidence="2" type="ORF">ACFPOH_15010</name>
</gene>
<dbReference type="SUPFAM" id="SSF47413">
    <property type="entry name" value="lambda repressor-like DNA-binding domains"/>
    <property type="match status" value="1"/>
</dbReference>
<dbReference type="RefSeq" id="WP_342470583.1">
    <property type="nucleotide sequence ID" value="NZ_JBHSNQ010000187.1"/>
</dbReference>
<keyword evidence="3" id="KW-1185">Reference proteome</keyword>
<dbReference type="CDD" id="cd00093">
    <property type="entry name" value="HTH_XRE"/>
    <property type="match status" value="1"/>
</dbReference>
<evidence type="ECO:0000259" key="1">
    <source>
        <dbReference type="PROSITE" id="PS50943"/>
    </source>
</evidence>
<dbReference type="InterPro" id="IPR010982">
    <property type="entry name" value="Lambda_DNA-bd_dom_sf"/>
</dbReference>
<reference evidence="3" key="1">
    <citation type="journal article" date="2019" name="Int. J. Syst. Evol. Microbiol.">
        <title>The Global Catalogue of Microorganisms (GCM) 10K type strain sequencing project: providing services to taxonomists for standard genome sequencing and annotation.</title>
        <authorList>
            <consortium name="The Broad Institute Genomics Platform"/>
            <consortium name="The Broad Institute Genome Sequencing Center for Infectious Disease"/>
            <person name="Wu L."/>
            <person name="Ma J."/>
        </authorList>
    </citation>
    <scope>NUCLEOTIDE SEQUENCE [LARGE SCALE GENOMIC DNA]</scope>
    <source>
        <strain evidence="3">CCUG 56331</strain>
    </source>
</reference>
<evidence type="ECO:0000313" key="2">
    <source>
        <dbReference type="EMBL" id="MFC5543017.1"/>
    </source>
</evidence>
<organism evidence="2 3">
    <name type="scientific">Ureibacillus suwonensis</name>
    <dbReference type="NCBI Taxonomy" id="313007"/>
    <lineage>
        <taxon>Bacteria</taxon>
        <taxon>Bacillati</taxon>
        <taxon>Bacillota</taxon>
        <taxon>Bacilli</taxon>
        <taxon>Bacillales</taxon>
        <taxon>Caryophanaceae</taxon>
        <taxon>Ureibacillus</taxon>
    </lineage>
</organism>
<dbReference type="SMART" id="SM00530">
    <property type="entry name" value="HTH_XRE"/>
    <property type="match status" value="1"/>
</dbReference>
<dbReference type="Gene3D" id="1.10.260.40">
    <property type="entry name" value="lambda repressor-like DNA-binding domains"/>
    <property type="match status" value="1"/>
</dbReference>
<dbReference type="EMBL" id="JBHSNQ010000187">
    <property type="protein sequence ID" value="MFC5543017.1"/>
    <property type="molecule type" value="Genomic_DNA"/>
</dbReference>
<sequence length="96" mass="10882">MDIHTALALRMKELAEERGKTPAEIGKLGGLRQSTISEILQGRSKHPKIDTITKYCQGCGISLHEFFQSDLFKIAEIPPKKMHKKMMEKMNRKAEG</sequence>